<sequence length="62" mass="6903">MRQHIEENFSSRERIFGEGTSCEVQVKVNRRNMLVAAVAGQPRGELCNTAGRLREALFPNAG</sequence>
<organism evidence="1">
    <name type="scientific">hydrocarbon metagenome</name>
    <dbReference type="NCBI Taxonomy" id="938273"/>
    <lineage>
        <taxon>unclassified sequences</taxon>
        <taxon>metagenomes</taxon>
        <taxon>ecological metagenomes</taxon>
    </lineage>
</organism>
<evidence type="ECO:0000313" key="1">
    <source>
        <dbReference type="EMBL" id="KUG20119.1"/>
    </source>
</evidence>
<accession>A0A0W8FGW3</accession>
<proteinExistence type="predicted"/>
<gene>
    <name evidence="1" type="ORF">ASZ90_010152</name>
</gene>
<dbReference type="EMBL" id="LNQE01001224">
    <property type="protein sequence ID" value="KUG20119.1"/>
    <property type="molecule type" value="Genomic_DNA"/>
</dbReference>
<protein>
    <submittedName>
        <fullName evidence="1">Uncharacterized protein</fullName>
    </submittedName>
</protein>
<comment type="caution">
    <text evidence="1">The sequence shown here is derived from an EMBL/GenBank/DDBJ whole genome shotgun (WGS) entry which is preliminary data.</text>
</comment>
<name>A0A0W8FGW3_9ZZZZ</name>
<dbReference type="AlphaFoldDB" id="A0A0W8FGW3"/>
<reference evidence="1" key="1">
    <citation type="journal article" date="2015" name="Proc. Natl. Acad. Sci. U.S.A.">
        <title>Networks of energetic and metabolic interactions define dynamics in microbial communities.</title>
        <authorList>
            <person name="Embree M."/>
            <person name="Liu J.K."/>
            <person name="Al-Bassam M.M."/>
            <person name="Zengler K."/>
        </authorList>
    </citation>
    <scope>NUCLEOTIDE SEQUENCE</scope>
</reference>